<keyword evidence="4" id="KW-1185">Reference proteome</keyword>
<dbReference type="PANTHER" id="PTHR10492">
    <property type="match status" value="1"/>
</dbReference>
<evidence type="ECO:0000313" key="4">
    <source>
        <dbReference type="Proteomes" id="UP000789901"/>
    </source>
</evidence>
<sequence>AACALGLLENTTEYEQCFNESLTYNCIPGQLRLLFCRLIIEGIAAQTVWQNYHELLSAYYITKKEDMREGEEHGIKITETGLPQLPNHLSEVMHIKTQYSNYEELTTKREEMICKLNYEQKIIYQKIIYHISKNILLVVFINGRAGHAALNYIGGRTAHLLFNIPVEYSEEGYKCQIKSNSERAKLIQEASAIAWNELSMVQKGNIEAVDILLRELCDCNLPFGGKVFIGIGDFHQVAPVIPNARKTAIILESIKSSTIWNSFKVYNLQQPIRDANDPEYSKFMDDIGDGINGENISLPLLNKIHELDKAINFVFPPNILNNPVI</sequence>
<evidence type="ECO:0000256" key="1">
    <source>
        <dbReference type="RuleBase" id="RU363044"/>
    </source>
</evidence>
<protein>
    <recommendedName>
        <fullName evidence="1">ATP-dependent DNA helicase</fullName>
        <ecNumber evidence="1">5.6.2.3</ecNumber>
    </recommendedName>
</protein>
<keyword evidence="1" id="KW-0378">Hydrolase</keyword>
<keyword evidence="1" id="KW-0233">DNA recombination</keyword>
<dbReference type="InterPro" id="IPR027417">
    <property type="entry name" value="P-loop_NTPase"/>
</dbReference>
<name>A0ABN7W6F5_GIGMA</name>
<feature type="non-terminal residue" evidence="3">
    <location>
        <position position="1"/>
    </location>
</feature>
<keyword evidence="1" id="KW-0347">Helicase</keyword>
<keyword evidence="1" id="KW-0067">ATP-binding</keyword>
<accession>A0ABN7W6F5</accession>
<proteinExistence type="inferred from homology"/>
<dbReference type="InterPro" id="IPR010285">
    <property type="entry name" value="DNA_helicase_pif1-like_DEAD"/>
</dbReference>
<gene>
    <name evidence="3" type="ORF">GMARGA_LOCUS27198</name>
</gene>
<evidence type="ECO:0000259" key="2">
    <source>
        <dbReference type="Pfam" id="PF05970"/>
    </source>
</evidence>
<comment type="similarity">
    <text evidence="1">Belongs to the helicase family.</text>
</comment>
<keyword evidence="1" id="KW-0227">DNA damage</keyword>
<dbReference type="Pfam" id="PF05970">
    <property type="entry name" value="PIF1"/>
    <property type="match status" value="1"/>
</dbReference>
<comment type="cofactor">
    <cofactor evidence="1">
        <name>Mg(2+)</name>
        <dbReference type="ChEBI" id="CHEBI:18420"/>
    </cofactor>
</comment>
<evidence type="ECO:0000313" key="3">
    <source>
        <dbReference type="EMBL" id="CAG8819006.1"/>
    </source>
</evidence>
<dbReference type="EMBL" id="CAJVQB010032922">
    <property type="protein sequence ID" value="CAG8819006.1"/>
    <property type="molecule type" value="Genomic_DNA"/>
</dbReference>
<comment type="caution">
    <text evidence="3">The sequence shown here is derived from an EMBL/GenBank/DDBJ whole genome shotgun (WGS) entry which is preliminary data.</text>
</comment>
<dbReference type="EC" id="5.6.2.3" evidence="1"/>
<keyword evidence="1" id="KW-0547">Nucleotide-binding</keyword>
<feature type="domain" description="DNA helicase Pif1-like DEAD-box helicase" evidence="2">
    <location>
        <begin position="122"/>
        <end position="288"/>
    </location>
</feature>
<dbReference type="Gene3D" id="3.40.50.300">
    <property type="entry name" value="P-loop containing nucleotide triphosphate hydrolases"/>
    <property type="match status" value="1"/>
</dbReference>
<comment type="catalytic activity">
    <reaction evidence="1">
        <text>ATP + H2O = ADP + phosphate + H(+)</text>
        <dbReference type="Rhea" id="RHEA:13065"/>
        <dbReference type="ChEBI" id="CHEBI:15377"/>
        <dbReference type="ChEBI" id="CHEBI:15378"/>
        <dbReference type="ChEBI" id="CHEBI:30616"/>
        <dbReference type="ChEBI" id="CHEBI:43474"/>
        <dbReference type="ChEBI" id="CHEBI:456216"/>
        <dbReference type="EC" id="5.6.2.3"/>
    </reaction>
</comment>
<dbReference type="Proteomes" id="UP000789901">
    <property type="component" value="Unassembled WGS sequence"/>
</dbReference>
<organism evidence="3 4">
    <name type="scientific">Gigaspora margarita</name>
    <dbReference type="NCBI Taxonomy" id="4874"/>
    <lineage>
        <taxon>Eukaryota</taxon>
        <taxon>Fungi</taxon>
        <taxon>Fungi incertae sedis</taxon>
        <taxon>Mucoromycota</taxon>
        <taxon>Glomeromycotina</taxon>
        <taxon>Glomeromycetes</taxon>
        <taxon>Diversisporales</taxon>
        <taxon>Gigasporaceae</taxon>
        <taxon>Gigaspora</taxon>
    </lineage>
</organism>
<keyword evidence="1" id="KW-0234">DNA repair</keyword>
<reference evidence="3 4" key="1">
    <citation type="submission" date="2021-06" db="EMBL/GenBank/DDBJ databases">
        <authorList>
            <person name="Kallberg Y."/>
            <person name="Tangrot J."/>
            <person name="Rosling A."/>
        </authorList>
    </citation>
    <scope>NUCLEOTIDE SEQUENCE [LARGE SCALE GENOMIC DNA]</scope>
    <source>
        <strain evidence="3 4">120-4 pot B 10/14</strain>
    </source>
</reference>